<dbReference type="Pfam" id="PF19289">
    <property type="entry name" value="PmbA_TldD_3rd"/>
    <property type="match status" value="1"/>
</dbReference>
<dbReference type="PANTHER" id="PTHR43666">
    <property type="entry name" value="TLDD PROTEIN"/>
    <property type="match status" value="1"/>
</dbReference>
<dbReference type="AlphaFoldDB" id="A0A1Y5F963"/>
<dbReference type="EMBL" id="MAAO01000006">
    <property type="protein sequence ID" value="OUR97324.1"/>
    <property type="molecule type" value="Genomic_DNA"/>
</dbReference>
<dbReference type="PANTHER" id="PTHR43666:SF1">
    <property type="entry name" value="CONSERVED PROTEIN"/>
    <property type="match status" value="1"/>
</dbReference>
<dbReference type="GO" id="GO:0008237">
    <property type="term" value="F:metallopeptidase activity"/>
    <property type="evidence" value="ECO:0007669"/>
    <property type="project" value="InterPro"/>
</dbReference>
<dbReference type="Proteomes" id="UP000196531">
    <property type="component" value="Unassembled WGS sequence"/>
</dbReference>
<protein>
    <recommendedName>
        <fullName evidence="1">Metalloprotease TldD/E C-terminal domain-containing protein</fullName>
    </recommendedName>
</protein>
<feature type="domain" description="Metalloprotease TldD/E C-terminal" evidence="1">
    <location>
        <begin position="226"/>
        <end position="456"/>
    </location>
</feature>
<dbReference type="InterPro" id="IPR045569">
    <property type="entry name" value="Metalloprtase-TldD/E_C"/>
</dbReference>
<gene>
    <name evidence="2" type="ORF">A9Q84_13450</name>
</gene>
<name>A0A1Y5F963_9BACT</name>
<sequence length="463" mass="52009">MKTVNQSLEALNDFLKENSITGTLTYRSEISHLVRCGRSQISLNVSEEGEKIFIELQKGKKKISSSSTFSLEKIAEIKEQITALYEKIEFMPEVEHLTPLKPIHEGDTDKHVADKKISNIDSNIMIDLFKAIDHEFTNDDVEISGAFSAGEYSYCVINSLVDKCLSYQGTDFNIEVVLQLLKHDKKELRSASVGENLSQFNQAEIVKELRTLFDIKTTTTREDVEPGEYDVVFSAHAFAELTNYMGYLTFHGEAYQYQMSMLNKETQKVGSKIFGENITIVDDPSDSDILFGRPVGINGISRSIFPLIKNGVLSNMFYSDKDTCDRFSLEVNNDANVSSIKVETGIGPSSFDEMIKSCTKPTIFIPYIHYMNFTNPAKGEFTGTSRFGTFLVNEGKIQSHLYNVRLNDSYMDLFNNIEWLSSQSAHINTSDTYGMRMASSITCPKFVKINKVKITGTSAPGRG</sequence>
<evidence type="ECO:0000259" key="1">
    <source>
        <dbReference type="Pfam" id="PF19289"/>
    </source>
</evidence>
<proteinExistence type="predicted"/>
<reference evidence="3" key="1">
    <citation type="journal article" date="2017" name="Proc. Natl. Acad. Sci. U.S.A.">
        <title>Simulation of Deepwater Horizon oil plume reveals substrate specialization within a complex community of hydrocarbon-degraders.</title>
        <authorList>
            <person name="Hu P."/>
            <person name="Dubinsky E.A."/>
            <person name="Probst A.J."/>
            <person name="Wang J."/>
            <person name="Sieber C.M.K."/>
            <person name="Tom L.M."/>
            <person name="Gardinali P."/>
            <person name="Banfield J.F."/>
            <person name="Atlas R.M."/>
            <person name="Andersen G.L."/>
        </authorList>
    </citation>
    <scope>NUCLEOTIDE SEQUENCE [LARGE SCALE GENOMIC DNA]</scope>
</reference>
<comment type="caution">
    <text evidence="2">The sequence shown here is derived from an EMBL/GenBank/DDBJ whole genome shotgun (WGS) entry which is preliminary data.</text>
</comment>
<organism evidence="2 3">
    <name type="scientific">Halobacteriovorax marinus</name>
    <dbReference type="NCBI Taxonomy" id="97084"/>
    <lineage>
        <taxon>Bacteria</taxon>
        <taxon>Pseudomonadati</taxon>
        <taxon>Bdellovibrionota</taxon>
        <taxon>Bacteriovoracia</taxon>
        <taxon>Bacteriovoracales</taxon>
        <taxon>Halobacteriovoraceae</taxon>
        <taxon>Halobacteriovorax</taxon>
    </lineage>
</organism>
<dbReference type="InterPro" id="IPR036059">
    <property type="entry name" value="TldD/PmbA_sf"/>
</dbReference>
<dbReference type="SUPFAM" id="SSF111283">
    <property type="entry name" value="Putative modulator of DNA gyrase, PmbA/TldD"/>
    <property type="match status" value="1"/>
</dbReference>
<evidence type="ECO:0000313" key="3">
    <source>
        <dbReference type="Proteomes" id="UP000196531"/>
    </source>
</evidence>
<evidence type="ECO:0000313" key="2">
    <source>
        <dbReference type="EMBL" id="OUR97324.1"/>
    </source>
</evidence>
<accession>A0A1Y5F963</accession>
<dbReference type="GO" id="GO:0006508">
    <property type="term" value="P:proteolysis"/>
    <property type="evidence" value="ECO:0007669"/>
    <property type="project" value="InterPro"/>
</dbReference>